<evidence type="ECO:0000313" key="2">
    <source>
        <dbReference type="Proteomes" id="UP000652013"/>
    </source>
</evidence>
<proteinExistence type="predicted"/>
<name>A0A8J3YAI4_9ACTN</name>
<protein>
    <submittedName>
        <fullName evidence="1">Uncharacterized protein</fullName>
    </submittedName>
</protein>
<evidence type="ECO:0000313" key="1">
    <source>
        <dbReference type="EMBL" id="GIJ04277.1"/>
    </source>
</evidence>
<accession>A0A8J3YAI4</accession>
<dbReference type="Proteomes" id="UP000652013">
    <property type="component" value="Unassembled WGS sequence"/>
</dbReference>
<dbReference type="EMBL" id="BOOY01000026">
    <property type="protein sequence ID" value="GIJ04277.1"/>
    <property type="molecule type" value="Genomic_DNA"/>
</dbReference>
<keyword evidence="2" id="KW-1185">Reference proteome</keyword>
<sequence>MGWLPGVVARDRRAIRRIMGAAVDGGDVAATDAPALYIAHDDDTVIVSALPLTVAGGRAETFVWGKVVEISPADAPAVPATARQVRGLGVVVIVGGFGLNCAGFQQGLLVGLLGLVLVLVGFARGVAVRPGVIAAPQLQARPEQHHVLVHDADREVFSDAVELGQRASATWPLLGDLIDVAAAEWLLTHALLDLAGALEQRQELRELRGDVAGHVGRRSPADPQVRDLSARLAAADVALAGLDDDIERRVGGLRAVAVAGEEFVRDEEVRDLTRRVDEAIGRLASVDSPGSQDSGAELAGHLEAVLRAYRELADQRGSDGEPTSAAGV</sequence>
<gene>
    <name evidence="1" type="ORF">Sya03_36290</name>
</gene>
<reference evidence="1" key="1">
    <citation type="submission" date="2021-01" db="EMBL/GenBank/DDBJ databases">
        <title>Whole genome shotgun sequence of Spirilliplanes yamanashiensis NBRC 15828.</title>
        <authorList>
            <person name="Komaki H."/>
            <person name="Tamura T."/>
        </authorList>
    </citation>
    <scope>NUCLEOTIDE SEQUENCE</scope>
    <source>
        <strain evidence="1">NBRC 15828</strain>
    </source>
</reference>
<comment type="caution">
    <text evidence="1">The sequence shown here is derived from an EMBL/GenBank/DDBJ whole genome shotgun (WGS) entry which is preliminary data.</text>
</comment>
<organism evidence="1 2">
    <name type="scientific">Spirilliplanes yamanashiensis</name>
    <dbReference type="NCBI Taxonomy" id="42233"/>
    <lineage>
        <taxon>Bacteria</taxon>
        <taxon>Bacillati</taxon>
        <taxon>Actinomycetota</taxon>
        <taxon>Actinomycetes</taxon>
        <taxon>Micromonosporales</taxon>
        <taxon>Micromonosporaceae</taxon>
        <taxon>Spirilliplanes</taxon>
    </lineage>
</organism>
<dbReference type="AlphaFoldDB" id="A0A8J3YAI4"/>